<evidence type="ECO:0000256" key="1">
    <source>
        <dbReference type="ARBA" id="ARBA00009981"/>
    </source>
</evidence>
<dbReference type="Proteomes" id="UP000177208">
    <property type="component" value="Unassembled WGS sequence"/>
</dbReference>
<accession>A0A1F7G7T7</accession>
<dbReference type="InterPro" id="IPR036165">
    <property type="entry name" value="YefM-like_sf"/>
</dbReference>
<proteinExistence type="inferred from homology"/>
<dbReference type="EMBL" id="MFZG01000043">
    <property type="protein sequence ID" value="OGK14983.1"/>
    <property type="molecule type" value="Genomic_DNA"/>
</dbReference>
<dbReference type="AlphaFoldDB" id="A0A1F7G7T7"/>
<gene>
    <name evidence="2" type="ORF">A2774_01030</name>
</gene>
<comment type="similarity">
    <text evidence="1">Belongs to the phD/YefM antitoxin family.</text>
</comment>
<dbReference type="NCBIfam" id="TIGR01552">
    <property type="entry name" value="phd_fam"/>
    <property type="match status" value="1"/>
</dbReference>
<evidence type="ECO:0008006" key="4">
    <source>
        <dbReference type="Google" id="ProtNLM"/>
    </source>
</evidence>
<reference evidence="2 3" key="1">
    <citation type="journal article" date="2016" name="Nat. Commun.">
        <title>Thousands of microbial genomes shed light on interconnected biogeochemical processes in an aquifer system.</title>
        <authorList>
            <person name="Anantharaman K."/>
            <person name="Brown C.T."/>
            <person name="Hug L.A."/>
            <person name="Sharon I."/>
            <person name="Castelle C.J."/>
            <person name="Probst A.J."/>
            <person name="Thomas B.C."/>
            <person name="Singh A."/>
            <person name="Wilkins M.J."/>
            <person name="Karaoz U."/>
            <person name="Brodie E.L."/>
            <person name="Williams K.H."/>
            <person name="Hubbard S.S."/>
            <person name="Banfield J.F."/>
        </authorList>
    </citation>
    <scope>NUCLEOTIDE SEQUENCE [LARGE SCALE GENOMIC DNA]</scope>
</reference>
<name>A0A1F7G7T7_9BACT</name>
<organism evidence="2 3">
    <name type="scientific">Candidatus Roizmanbacteria bacterium RIFCSPHIGHO2_01_FULL_39_12c</name>
    <dbReference type="NCBI Taxonomy" id="1802031"/>
    <lineage>
        <taxon>Bacteria</taxon>
        <taxon>Candidatus Roizmaniibacteriota</taxon>
    </lineage>
</organism>
<protein>
    <recommendedName>
        <fullName evidence="4">Antitoxin</fullName>
    </recommendedName>
</protein>
<dbReference type="Gene3D" id="3.40.1620.10">
    <property type="entry name" value="YefM-like domain"/>
    <property type="match status" value="1"/>
</dbReference>
<sequence length="85" mass="9957">MQDKTVFTATEARQNFFELLEQVEKGKNALITKKDSIVDFKVIPVPKKKKKNINKLLKEMGEIGIKIVPIKQMKKIFESRYDFKI</sequence>
<evidence type="ECO:0000313" key="3">
    <source>
        <dbReference type="Proteomes" id="UP000177208"/>
    </source>
</evidence>
<comment type="caution">
    <text evidence="2">The sequence shown here is derived from an EMBL/GenBank/DDBJ whole genome shotgun (WGS) entry which is preliminary data.</text>
</comment>
<dbReference type="SUPFAM" id="SSF143120">
    <property type="entry name" value="YefM-like"/>
    <property type="match status" value="1"/>
</dbReference>
<evidence type="ECO:0000313" key="2">
    <source>
        <dbReference type="EMBL" id="OGK14983.1"/>
    </source>
</evidence>